<comment type="caution">
    <text evidence="8">The sequence shown here is derived from an EMBL/GenBank/DDBJ whole genome shotgun (WGS) entry which is preliminary data.</text>
</comment>
<dbReference type="AlphaFoldDB" id="A0A813LD75"/>
<evidence type="ECO:0000256" key="1">
    <source>
        <dbReference type="ARBA" id="ARBA00000971"/>
    </source>
</evidence>
<dbReference type="Pfam" id="PF00254">
    <property type="entry name" value="FKBP_C"/>
    <property type="match status" value="1"/>
</dbReference>
<evidence type="ECO:0000313" key="9">
    <source>
        <dbReference type="Proteomes" id="UP000626109"/>
    </source>
</evidence>
<organism evidence="8 9">
    <name type="scientific">Polarella glacialis</name>
    <name type="common">Dinoflagellate</name>
    <dbReference type="NCBI Taxonomy" id="89957"/>
    <lineage>
        <taxon>Eukaryota</taxon>
        <taxon>Sar</taxon>
        <taxon>Alveolata</taxon>
        <taxon>Dinophyceae</taxon>
        <taxon>Suessiales</taxon>
        <taxon>Suessiaceae</taxon>
        <taxon>Polarella</taxon>
    </lineage>
</organism>
<dbReference type="InterPro" id="IPR001179">
    <property type="entry name" value="PPIase_FKBP_dom"/>
</dbReference>
<evidence type="ECO:0000313" key="8">
    <source>
        <dbReference type="EMBL" id="CAE8724668.1"/>
    </source>
</evidence>
<dbReference type="EMBL" id="CAJNNW010034937">
    <property type="protein sequence ID" value="CAE8724668.1"/>
    <property type="molecule type" value="Genomic_DNA"/>
</dbReference>
<name>A0A813LD75_POLGL</name>
<dbReference type="InterPro" id="IPR046357">
    <property type="entry name" value="PPIase_dom_sf"/>
</dbReference>
<dbReference type="GO" id="GO:0005737">
    <property type="term" value="C:cytoplasm"/>
    <property type="evidence" value="ECO:0007669"/>
    <property type="project" value="TreeGrafter"/>
</dbReference>
<dbReference type="FunFam" id="3.10.50.40:FF:000025">
    <property type="entry name" value="Peptidylprolyl isomerase"/>
    <property type="match status" value="1"/>
</dbReference>
<keyword evidence="4 5" id="KW-0413">Isomerase</keyword>
<dbReference type="PANTHER" id="PTHR10516:SF443">
    <property type="entry name" value="FK506-BINDING PROTEIN 59-RELATED"/>
    <property type="match status" value="1"/>
</dbReference>
<dbReference type="PROSITE" id="PS50059">
    <property type="entry name" value="FKBP_PPIASE"/>
    <property type="match status" value="1"/>
</dbReference>
<dbReference type="SUPFAM" id="SSF54534">
    <property type="entry name" value="FKBP-like"/>
    <property type="match status" value="1"/>
</dbReference>
<keyword evidence="3 5" id="KW-0697">Rotamase</keyword>
<reference evidence="8" key="1">
    <citation type="submission" date="2021-02" db="EMBL/GenBank/DDBJ databases">
        <authorList>
            <person name="Dougan E. K."/>
            <person name="Rhodes N."/>
            <person name="Thang M."/>
            <person name="Chan C."/>
        </authorList>
    </citation>
    <scope>NUCLEOTIDE SEQUENCE</scope>
</reference>
<feature type="compositionally biased region" description="Basic residues" evidence="6">
    <location>
        <begin position="1"/>
        <end position="14"/>
    </location>
</feature>
<sequence length="166" mass="17533">MARSRSRSRSRGEKKRLAIEKRRSVAAGGKSSKETTGSASAGAAGSLSAHQRLFGAKKGVEVVTNKPGDGKTFPQKGDKCVMHYTGTLASNGKKFDSSLGKGKPFSFRIGVGQVIRGWDEGVVQMSLGEKATLKIKADFGYGSQGAGSDIPPNADLNFEVELLKIN</sequence>
<dbReference type="Proteomes" id="UP000626109">
    <property type="component" value="Unassembled WGS sequence"/>
</dbReference>
<evidence type="ECO:0000256" key="2">
    <source>
        <dbReference type="ARBA" id="ARBA00013194"/>
    </source>
</evidence>
<protein>
    <recommendedName>
        <fullName evidence="2 5">peptidylprolyl isomerase</fullName>
        <ecNumber evidence="2 5">5.2.1.8</ecNumber>
    </recommendedName>
</protein>
<feature type="compositionally biased region" description="Low complexity" evidence="6">
    <location>
        <begin position="27"/>
        <end position="44"/>
    </location>
</feature>
<dbReference type="InterPro" id="IPR050689">
    <property type="entry name" value="FKBP-type_PPIase"/>
</dbReference>
<dbReference type="GO" id="GO:0003755">
    <property type="term" value="F:peptidyl-prolyl cis-trans isomerase activity"/>
    <property type="evidence" value="ECO:0007669"/>
    <property type="project" value="UniProtKB-KW"/>
</dbReference>
<dbReference type="EC" id="5.2.1.8" evidence="2 5"/>
<gene>
    <name evidence="8" type="ORF">PGLA2088_LOCUS43805</name>
</gene>
<feature type="domain" description="PPIase FKBP-type" evidence="7">
    <location>
        <begin position="77"/>
        <end position="166"/>
    </location>
</feature>
<evidence type="ECO:0000259" key="7">
    <source>
        <dbReference type="PROSITE" id="PS50059"/>
    </source>
</evidence>
<comment type="catalytic activity">
    <reaction evidence="1 5">
        <text>[protein]-peptidylproline (omega=180) = [protein]-peptidylproline (omega=0)</text>
        <dbReference type="Rhea" id="RHEA:16237"/>
        <dbReference type="Rhea" id="RHEA-COMP:10747"/>
        <dbReference type="Rhea" id="RHEA-COMP:10748"/>
        <dbReference type="ChEBI" id="CHEBI:83833"/>
        <dbReference type="ChEBI" id="CHEBI:83834"/>
        <dbReference type="EC" id="5.2.1.8"/>
    </reaction>
</comment>
<evidence type="ECO:0000256" key="3">
    <source>
        <dbReference type="ARBA" id="ARBA00023110"/>
    </source>
</evidence>
<evidence type="ECO:0000256" key="4">
    <source>
        <dbReference type="ARBA" id="ARBA00023235"/>
    </source>
</evidence>
<dbReference type="Gene3D" id="3.10.50.40">
    <property type="match status" value="1"/>
</dbReference>
<dbReference type="PANTHER" id="PTHR10516">
    <property type="entry name" value="PEPTIDYL-PROLYL CIS-TRANS ISOMERASE"/>
    <property type="match status" value="1"/>
</dbReference>
<accession>A0A813LD75</accession>
<feature type="region of interest" description="Disordered" evidence="6">
    <location>
        <begin position="1"/>
        <end position="44"/>
    </location>
</feature>
<proteinExistence type="predicted"/>
<evidence type="ECO:0000256" key="6">
    <source>
        <dbReference type="SAM" id="MobiDB-lite"/>
    </source>
</evidence>
<evidence type="ECO:0000256" key="5">
    <source>
        <dbReference type="PROSITE-ProRule" id="PRU00277"/>
    </source>
</evidence>